<name>A0ABX8RS68_NOCIO</name>
<dbReference type="RefSeq" id="WP_218473793.1">
    <property type="nucleotide sequence ID" value="NZ_BAABJN010000005.1"/>
</dbReference>
<organism evidence="2 3">
    <name type="scientific">Nocardia iowensis</name>
    <dbReference type="NCBI Taxonomy" id="204891"/>
    <lineage>
        <taxon>Bacteria</taxon>
        <taxon>Bacillati</taxon>
        <taxon>Actinomycetota</taxon>
        <taxon>Actinomycetes</taxon>
        <taxon>Mycobacteriales</taxon>
        <taxon>Nocardiaceae</taxon>
        <taxon>Nocardia</taxon>
    </lineage>
</organism>
<evidence type="ECO:0008006" key="4">
    <source>
        <dbReference type="Google" id="ProtNLM"/>
    </source>
</evidence>
<evidence type="ECO:0000313" key="3">
    <source>
        <dbReference type="Proteomes" id="UP000694257"/>
    </source>
</evidence>
<proteinExistence type="predicted"/>
<evidence type="ECO:0000313" key="2">
    <source>
        <dbReference type="EMBL" id="QXN92478.1"/>
    </source>
</evidence>
<feature type="region of interest" description="Disordered" evidence="1">
    <location>
        <begin position="79"/>
        <end position="113"/>
    </location>
</feature>
<dbReference type="EMBL" id="CP078145">
    <property type="protein sequence ID" value="QXN92478.1"/>
    <property type="molecule type" value="Genomic_DNA"/>
</dbReference>
<dbReference type="Proteomes" id="UP000694257">
    <property type="component" value="Chromosome"/>
</dbReference>
<protein>
    <recommendedName>
        <fullName evidence="4">WXG100 family type VII secretion target</fullName>
    </recommendedName>
</protein>
<accession>A0ABX8RS68</accession>
<reference evidence="2 3" key="1">
    <citation type="submission" date="2021-07" db="EMBL/GenBank/DDBJ databases">
        <title>Whole Genome Sequence of Nocardia Iowensis.</title>
        <authorList>
            <person name="Lamm A."/>
            <person name="Collins-Fairclough A.M."/>
            <person name="Bunk B."/>
            <person name="Sproer C."/>
        </authorList>
    </citation>
    <scope>NUCLEOTIDE SEQUENCE [LARGE SCALE GENOMIC DNA]</scope>
    <source>
        <strain evidence="2 3">NRRL 5646</strain>
    </source>
</reference>
<feature type="compositionally biased region" description="Basic residues" evidence="1">
    <location>
        <begin position="104"/>
        <end position="113"/>
    </location>
</feature>
<evidence type="ECO:0000256" key="1">
    <source>
        <dbReference type="SAM" id="MobiDB-lite"/>
    </source>
</evidence>
<gene>
    <name evidence="2" type="ORF">KV110_04825</name>
</gene>
<keyword evidence="3" id="KW-1185">Reference proteome</keyword>
<sequence>MAEEVAVDPEQLRKAAKQAALIQERIDGALQKLQASLAAAGPAWGNDSFGDKFADGEKGYLAARDNLTKGTENMAKTFGDVASGQEQAADHLAGQEADSSTGFGRRRAPRTKV</sequence>